<sequence length="107" mass="12040">MKSYISAQTFTNGEHALANYRFAISDDEPGIQTSDVITGVLGKLLSFIQDTELDDPVLWRENLDPQQECNLDLLGTVLDHSLEENAAFAHYVLSLEDRRRAAFLFGH</sequence>
<dbReference type="OrthoDB" id="7541663at2"/>
<protein>
    <submittedName>
        <fullName evidence="1">Uncharacterized protein</fullName>
    </submittedName>
</protein>
<gene>
    <name evidence="1" type="ORF">E4K65_44035</name>
</gene>
<dbReference type="RefSeq" id="WP_135179406.1">
    <property type="nucleotide sequence ID" value="NZ_SPQT01000053.1"/>
</dbReference>
<name>A0A4Y9L4Z0_9BRAD</name>
<dbReference type="EMBL" id="SPQT01000053">
    <property type="protein sequence ID" value="TFV37344.1"/>
    <property type="molecule type" value="Genomic_DNA"/>
</dbReference>
<accession>A0A4Y9L4Z0</accession>
<dbReference type="AlphaFoldDB" id="A0A4Y9L4Z0"/>
<comment type="caution">
    <text evidence="1">The sequence shown here is derived from an EMBL/GenBank/DDBJ whole genome shotgun (WGS) entry which is preliminary data.</text>
</comment>
<reference evidence="1 2" key="1">
    <citation type="submission" date="2019-03" db="EMBL/GenBank/DDBJ databases">
        <title>Bradyrhizobium diversity isolated from nodules of Chamaecrista fasciculata.</title>
        <authorList>
            <person name="Klepa M.S."/>
            <person name="Urquiaga M.O."/>
            <person name="Hungria M."/>
            <person name="Delamuta J.R."/>
        </authorList>
    </citation>
    <scope>NUCLEOTIDE SEQUENCE [LARGE SCALE GENOMIC DNA]</scope>
    <source>
        <strain evidence="1 2">CNPSo 3448</strain>
    </source>
</reference>
<proteinExistence type="predicted"/>
<evidence type="ECO:0000313" key="2">
    <source>
        <dbReference type="Proteomes" id="UP000297966"/>
    </source>
</evidence>
<keyword evidence="2" id="KW-1185">Reference proteome</keyword>
<evidence type="ECO:0000313" key="1">
    <source>
        <dbReference type="EMBL" id="TFV37344.1"/>
    </source>
</evidence>
<organism evidence="1 2">
    <name type="scientific">Bradyrhizobium niftali</name>
    <dbReference type="NCBI Taxonomy" id="2560055"/>
    <lineage>
        <taxon>Bacteria</taxon>
        <taxon>Pseudomonadati</taxon>
        <taxon>Pseudomonadota</taxon>
        <taxon>Alphaproteobacteria</taxon>
        <taxon>Hyphomicrobiales</taxon>
        <taxon>Nitrobacteraceae</taxon>
        <taxon>Bradyrhizobium</taxon>
    </lineage>
</organism>
<dbReference type="Proteomes" id="UP000297966">
    <property type="component" value="Unassembled WGS sequence"/>
</dbReference>